<dbReference type="AlphaFoldDB" id="A0A1E3WGT3"/>
<dbReference type="PATRIC" id="fig|45658.8.peg.4099"/>
<comment type="caution">
    <text evidence="1">The sequence shown here is derived from an EMBL/GenBank/DDBJ whole genome shotgun (WGS) entry which is preliminary data.</text>
</comment>
<dbReference type="InterPro" id="IPR016875">
    <property type="entry name" value="UCP028200"/>
</dbReference>
<proteinExistence type="predicted"/>
<sequence>MEGYDETGRSYETLVLLLLVCLSLSGCGTKFVYDNADWIAIRFVGEFVELNDNQQEVISFAIEDASVWHRREEIPAYIAELNQILLISPSTFTEAQFISHEARWRQFSIQLLDKFYPVVMLLIASMSDAQVEQFMNALRVRHVQFKHQREFEDEAELITLYKKRISENLEDWLGPLTSSQWKVIDAWASDLQVTTPLWFEYQTKLRVELIRLFSQRHNPDKLAALLNSLLYSPELFYSDQLDKRIEHNSTIGRAYLVEVINLMTEQQTQYFRDEVRSWRDILAELLD</sequence>
<reference evidence="1 2" key="1">
    <citation type="submission" date="2016-08" db="EMBL/GenBank/DDBJ databases">
        <title>Genome sequencing of Vibrio scophthalmi strain FP3289, an isolated from Paralichthys olivaceus.</title>
        <authorList>
            <person name="Han H.-J."/>
        </authorList>
    </citation>
    <scope>NUCLEOTIDE SEQUENCE [LARGE SCALE GENOMIC DNA]</scope>
    <source>
        <strain evidence="1 2">FP3289</strain>
    </source>
</reference>
<evidence type="ECO:0000313" key="2">
    <source>
        <dbReference type="Proteomes" id="UP000095131"/>
    </source>
</evidence>
<gene>
    <name evidence="1" type="ORF">VSF3289_04120</name>
</gene>
<dbReference type="RefSeq" id="WP_244882249.1">
    <property type="nucleotide sequence ID" value="NZ_MDCJ01000007.1"/>
</dbReference>
<dbReference type="PIRSF" id="PIRSF028200">
    <property type="entry name" value="UCP028200"/>
    <property type="match status" value="1"/>
</dbReference>
<evidence type="ECO:0008006" key="3">
    <source>
        <dbReference type="Google" id="ProtNLM"/>
    </source>
</evidence>
<dbReference type="EMBL" id="MDCJ01000007">
    <property type="protein sequence ID" value="ODS04980.1"/>
    <property type="molecule type" value="Genomic_DNA"/>
</dbReference>
<protein>
    <recommendedName>
        <fullName evidence="3">Lipoprotein</fullName>
    </recommendedName>
</protein>
<dbReference type="Pfam" id="PF19795">
    <property type="entry name" value="DUF6279"/>
    <property type="match status" value="1"/>
</dbReference>
<evidence type="ECO:0000313" key="1">
    <source>
        <dbReference type="EMBL" id="ODS04980.1"/>
    </source>
</evidence>
<accession>A0A1E3WGT3</accession>
<name>A0A1E3WGT3_9VIBR</name>
<dbReference type="Proteomes" id="UP000095131">
    <property type="component" value="Unassembled WGS sequence"/>
</dbReference>
<organism evidence="1 2">
    <name type="scientific">Vibrio scophthalmi</name>
    <dbReference type="NCBI Taxonomy" id="45658"/>
    <lineage>
        <taxon>Bacteria</taxon>
        <taxon>Pseudomonadati</taxon>
        <taxon>Pseudomonadota</taxon>
        <taxon>Gammaproteobacteria</taxon>
        <taxon>Vibrionales</taxon>
        <taxon>Vibrionaceae</taxon>
        <taxon>Vibrio</taxon>
    </lineage>
</organism>